<dbReference type="CDD" id="cd03784">
    <property type="entry name" value="GT1_Gtf-like"/>
    <property type="match status" value="1"/>
</dbReference>
<dbReference type="InterPro" id="IPR002213">
    <property type="entry name" value="UDP_glucos_trans"/>
</dbReference>
<organism evidence="6 7">
    <name type="scientific">Prunus yedoensis var. nudiflora</name>
    <dbReference type="NCBI Taxonomy" id="2094558"/>
    <lineage>
        <taxon>Eukaryota</taxon>
        <taxon>Viridiplantae</taxon>
        <taxon>Streptophyta</taxon>
        <taxon>Embryophyta</taxon>
        <taxon>Tracheophyta</taxon>
        <taxon>Spermatophyta</taxon>
        <taxon>Magnoliopsida</taxon>
        <taxon>eudicotyledons</taxon>
        <taxon>Gunneridae</taxon>
        <taxon>Pentapetalae</taxon>
        <taxon>rosids</taxon>
        <taxon>fabids</taxon>
        <taxon>Rosales</taxon>
        <taxon>Rosaceae</taxon>
        <taxon>Amygdaloideae</taxon>
        <taxon>Amygdaleae</taxon>
        <taxon>Prunus</taxon>
    </lineage>
</organism>
<comment type="caution">
    <text evidence="6">The sequence shown here is derived from an EMBL/GenBank/DDBJ whole genome shotgun (WGS) entry which is preliminary data.</text>
</comment>
<proteinExistence type="inferred from homology"/>
<dbReference type="InterPro" id="IPR035595">
    <property type="entry name" value="UDP_glycos_trans_CS"/>
</dbReference>
<dbReference type="SUPFAM" id="SSF53756">
    <property type="entry name" value="UDP-Glycosyltransferase/glycogen phosphorylase"/>
    <property type="match status" value="1"/>
</dbReference>
<gene>
    <name evidence="6" type="ORF">Pyn_16473</name>
</gene>
<dbReference type="OrthoDB" id="5835829at2759"/>
<evidence type="ECO:0000256" key="4">
    <source>
        <dbReference type="RuleBase" id="RU003718"/>
    </source>
</evidence>
<dbReference type="EC" id="2.4.1.-" evidence="5"/>
<evidence type="ECO:0000313" key="6">
    <source>
        <dbReference type="EMBL" id="PQQ08349.1"/>
    </source>
</evidence>
<evidence type="ECO:0000256" key="2">
    <source>
        <dbReference type="ARBA" id="ARBA00022676"/>
    </source>
</evidence>
<dbReference type="FunFam" id="3.40.50.2000:FF:000071">
    <property type="entry name" value="Glycosyltransferase"/>
    <property type="match status" value="1"/>
</dbReference>
<dbReference type="FunFam" id="3.40.50.2000:FF:000047">
    <property type="entry name" value="Glycosyltransferase"/>
    <property type="match status" value="1"/>
</dbReference>
<dbReference type="PANTHER" id="PTHR48047">
    <property type="entry name" value="GLYCOSYLTRANSFERASE"/>
    <property type="match status" value="1"/>
</dbReference>
<dbReference type="PANTHER" id="PTHR48047:SF45">
    <property type="entry name" value="SCOPOLETIN GLUCOSYLTRANSFERASE-LIKE"/>
    <property type="match status" value="1"/>
</dbReference>
<dbReference type="Pfam" id="PF00201">
    <property type="entry name" value="UDPGT"/>
    <property type="match status" value="1"/>
</dbReference>
<evidence type="ECO:0000256" key="1">
    <source>
        <dbReference type="ARBA" id="ARBA00009995"/>
    </source>
</evidence>
<sequence>MDEKTIQPHIFFFPYMSHGHMIPTIDMAKLFASKGIKTTIISTPHNLSLFSKAIERSKLSGFEIGVLALKFPAVEVGLPEGCESAHMVETQEELQKFLKATTLLDQQLEQLLKDHQPNCLVADIFFPWATDVAAKFGIPRLVFHGTNFISLCVSHHLMKMDLSIVSDSEPLVILNLPHEHKLAGNQISDFMKQESELRSFAKAAAESEWKSHGVLVNSFYELEPAYADHYRNFLGIKAWHIGPTFLCNKEIEDKANRGPKASLDEHECLNWLSSKEPNSVIYVSFGSVVKFDDAQLLEIALGLEASGQQFIWVVKKEKSDQENKEDWLPEGFEDRVEGRGLVIRGWAPQVPILEHQATGGFVTHCGWNSTMEAVTAGVPVATWPAFADQFYNEKLVTEILGIGVRVVEGAKKWARFGGNRVKKENIEKAVTEVMVGKDAEEMRSRAKVLGEMARKSAEEGGSSYKDLNALIQELGLHSIAPPQS</sequence>
<name>A0A314YQS5_PRUYE</name>
<dbReference type="EMBL" id="PJQY01000735">
    <property type="protein sequence ID" value="PQQ08349.1"/>
    <property type="molecule type" value="Genomic_DNA"/>
</dbReference>
<evidence type="ECO:0000256" key="3">
    <source>
        <dbReference type="ARBA" id="ARBA00022679"/>
    </source>
</evidence>
<evidence type="ECO:0000313" key="7">
    <source>
        <dbReference type="Proteomes" id="UP000250321"/>
    </source>
</evidence>
<dbReference type="PROSITE" id="PS00375">
    <property type="entry name" value="UDPGT"/>
    <property type="match status" value="1"/>
</dbReference>
<reference evidence="6 7" key="1">
    <citation type="submission" date="2018-02" db="EMBL/GenBank/DDBJ databases">
        <title>Draft genome of wild Prunus yedoensis var. nudiflora.</title>
        <authorList>
            <person name="Baek S."/>
            <person name="Kim J.-H."/>
            <person name="Choi K."/>
            <person name="Kim G.-B."/>
            <person name="Cho A."/>
            <person name="Jang H."/>
            <person name="Shin C.-H."/>
            <person name="Yu H.-J."/>
            <person name="Mun J.-H."/>
        </authorList>
    </citation>
    <scope>NUCLEOTIDE SEQUENCE [LARGE SCALE GENOMIC DNA]</scope>
    <source>
        <strain evidence="7">cv. Jeju island</strain>
        <tissue evidence="6">Leaf</tissue>
    </source>
</reference>
<dbReference type="STRING" id="2094558.A0A314YQS5"/>
<comment type="similarity">
    <text evidence="1 4">Belongs to the UDP-glycosyltransferase family.</text>
</comment>
<dbReference type="Gene3D" id="3.40.50.2000">
    <property type="entry name" value="Glycogen Phosphorylase B"/>
    <property type="match status" value="2"/>
</dbReference>
<dbReference type="Proteomes" id="UP000250321">
    <property type="component" value="Unassembled WGS sequence"/>
</dbReference>
<keyword evidence="7" id="KW-1185">Reference proteome</keyword>
<keyword evidence="3 4" id="KW-0808">Transferase</keyword>
<evidence type="ECO:0000256" key="5">
    <source>
        <dbReference type="RuleBase" id="RU362057"/>
    </source>
</evidence>
<dbReference type="GO" id="GO:0035251">
    <property type="term" value="F:UDP-glucosyltransferase activity"/>
    <property type="evidence" value="ECO:0007669"/>
    <property type="project" value="TreeGrafter"/>
</dbReference>
<accession>A0A314YQS5</accession>
<dbReference type="AlphaFoldDB" id="A0A314YQS5"/>
<keyword evidence="2 4" id="KW-0328">Glycosyltransferase</keyword>
<protein>
    <recommendedName>
        <fullName evidence="5">Glycosyltransferase</fullName>
        <ecNumber evidence="5">2.4.1.-</ecNumber>
    </recommendedName>
</protein>